<dbReference type="AlphaFoldDB" id="A0A0A0B918"/>
<dbReference type="GO" id="GO:0046655">
    <property type="term" value="P:folic acid metabolic process"/>
    <property type="evidence" value="ECO:0007669"/>
    <property type="project" value="TreeGrafter"/>
</dbReference>
<sequence length="168" mass="18383">MSIALIWAQTLDGVIGVENTLPWRLPEDQARFRALTTGHPVIMGRATWESLPERFRPLPGRENVVLSRRPGYVADGATVAPTLADALAHVGDRDVWVIGGGAVYEAAIARADRLEVTEVDAVLAGDTYAPVVDGEWEVVERVPAAGWCTSTGPDGLRYRFVTYERARR</sequence>
<dbReference type="GO" id="GO:0046654">
    <property type="term" value="P:tetrahydrofolate biosynthetic process"/>
    <property type="evidence" value="ECO:0007669"/>
    <property type="project" value="UniProtKB-UniPathway"/>
</dbReference>
<accession>A0A0A0B918</accession>
<dbReference type="GO" id="GO:0005829">
    <property type="term" value="C:cytosol"/>
    <property type="evidence" value="ECO:0007669"/>
    <property type="project" value="TreeGrafter"/>
</dbReference>
<evidence type="ECO:0000256" key="4">
    <source>
        <dbReference type="ARBA" id="ARBA00018886"/>
    </source>
</evidence>
<dbReference type="GO" id="GO:0006730">
    <property type="term" value="P:one-carbon metabolic process"/>
    <property type="evidence" value="ECO:0007669"/>
    <property type="project" value="UniProtKB-KW"/>
</dbReference>
<dbReference type="Gene3D" id="3.40.430.10">
    <property type="entry name" value="Dihydrofolate Reductase, subunit A"/>
    <property type="match status" value="1"/>
</dbReference>
<dbReference type="GO" id="GO:0070401">
    <property type="term" value="F:NADP+ binding"/>
    <property type="evidence" value="ECO:0007669"/>
    <property type="project" value="UniProtKB-ARBA"/>
</dbReference>
<dbReference type="Proteomes" id="UP000029833">
    <property type="component" value="Unassembled WGS sequence"/>
</dbReference>
<dbReference type="EC" id="1.5.1.3" evidence="3 9"/>
<dbReference type="InterPro" id="IPR001796">
    <property type="entry name" value="DHFR_dom"/>
</dbReference>
<dbReference type="Pfam" id="PF00186">
    <property type="entry name" value="DHFR_1"/>
    <property type="match status" value="1"/>
</dbReference>
<dbReference type="UniPathway" id="UPA00077">
    <property type="reaction ID" value="UER00158"/>
</dbReference>
<dbReference type="InterPro" id="IPR017925">
    <property type="entry name" value="DHFR_CS"/>
</dbReference>
<dbReference type="InterPro" id="IPR024072">
    <property type="entry name" value="DHFR-like_dom_sf"/>
</dbReference>
<keyword evidence="13" id="KW-1185">Reference proteome</keyword>
<dbReference type="PIRSF" id="PIRSF000194">
    <property type="entry name" value="DHFR"/>
    <property type="match status" value="1"/>
</dbReference>
<evidence type="ECO:0000256" key="10">
    <source>
        <dbReference type="RuleBase" id="RU004474"/>
    </source>
</evidence>
<evidence type="ECO:0000256" key="6">
    <source>
        <dbReference type="ARBA" id="ARBA00022857"/>
    </source>
</evidence>
<keyword evidence="7 9" id="KW-0560">Oxidoreductase</keyword>
<evidence type="ECO:0000256" key="8">
    <source>
        <dbReference type="ARBA" id="ARBA00025067"/>
    </source>
</evidence>
<keyword evidence="6 9" id="KW-0521">NADP</keyword>
<dbReference type="PROSITE" id="PS51330">
    <property type="entry name" value="DHFR_2"/>
    <property type="match status" value="1"/>
</dbReference>
<name>A0A0A0B918_9CELL</name>
<dbReference type="GO" id="GO:0046452">
    <property type="term" value="P:dihydrofolate metabolic process"/>
    <property type="evidence" value="ECO:0007669"/>
    <property type="project" value="TreeGrafter"/>
</dbReference>
<dbReference type="InterPro" id="IPR012259">
    <property type="entry name" value="DHFR"/>
</dbReference>
<dbReference type="STRING" id="1408250.Q760_12335"/>
<protein>
    <recommendedName>
        <fullName evidence="4 9">Dihydrofolate reductase</fullName>
        <ecNumber evidence="3 9">1.5.1.3</ecNumber>
    </recommendedName>
</protein>
<dbReference type="CDD" id="cd00209">
    <property type="entry name" value="DHFR"/>
    <property type="match status" value="1"/>
</dbReference>
<evidence type="ECO:0000256" key="1">
    <source>
        <dbReference type="ARBA" id="ARBA00004903"/>
    </source>
</evidence>
<evidence type="ECO:0000313" key="13">
    <source>
        <dbReference type="Proteomes" id="UP000029833"/>
    </source>
</evidence>
<comment type="function">
    <text evidence="8 9">Key enzyme in folate metabolism. Catalyzes an essential reaction for de novo glycine and purine synthesis, and for DNA precursor synthesis.</text>
</comment>
<dbReference type="PANTHER" id="PTHR48069:SF3">
    <property type="entry name" value="DIHYDROFOLATE REDUCTASE"/>
    <property type="match status" value="1"/>
</dbReference>
<organism evidence="12 13">
    <name type="scientific">Cellulomonas cellasea DSM 20118</name>
    <dbReference type="NCBI Taxonomy" id="1408250"/>
    <lineage>
        <taxon>Bacteria</taxon>
        <taxon>Bacillati</taxon>
        <taxon>Actinomycetota</taxon>
        <taxon>Actinomycetes</taxon>
        <taxon>Micrococcales</taxon>
        <taxon>Cellulomonadaceae</taxon>
        <taxon>Cellulomonas</taxon>
    </lineage>
</organism>
<dbReference type="GO" id="GO:0004146">
    <property type="term" value="F:dihydrofolate reductase activity"/>
    <property type="evidence" value="ECO:0007669"/>
    <property type="project" value="UniProtKB-EC"/>
</dbReference>
<evidence type="ECO:0000256" key="9">
    <source>
        <dbReference type="PIRNR" id="PIRNR000194"/>
    </source>
</evidence>
<evidence type="ECO:0000256" key="3">
    <source>
        <dbReference type="ARBA" id="ARBA00012856"/>
    </source>
</evidence>
<evidence type="ECO:0000256" key="2">
    <source>
        <dbReference type="ARBA" id="ARBA00009539"/>
    </source>
</evidence>
<dbReference type="PANTHER" id="PTHR48069">
    <property type="entry name" value="DIHYDROFOLATE REDUCTASE"/>
    <property type="match status" value="1"/>
</dbReference>
<evidence type="ECO:0000313" key="12">
    <source>
        <dbReference type="EMBL" id="KGM02652.1"/>
    </source>
</evidence>
<evidence type="ECO:0000256" key="7">
    <source>
        <dbReference type="ARBA" id="ARBA00023002"/>
    </source>
</evidence>
<gene>
    <name evidence="12" type="ORF">Q760_12335</name>
</gene>
<feature type="domain" description="DHFR" evidence="11">
    <location>
        <begin position="2"/>
        <end position="165"/>
    </location>
</feature>
<proteinExistence type="inferred from homology"/>
<dbReference type="FunFam" id="3.40.430.10:FF:000001">
    <property type="entry name" value="Dihydrofolate reductase"/>
    <property type="match status" value="1"/>
</dbReference>
<dbReference type="RefSeq" id="WP_034628150.1">
    <property type="nucleotide sequence ID" value="NZ_AXNT01000040.1"/>
</dbReference>
<comment type="similarity">
    <text evidence="2 9 10">Belongs to the dihydrofolate reductase family.</text>
</comment>
<dbReference type="PROSITE" id="PS00075">
    <property type="entry name" value="DHFR_1"/>
    <property type="match status" value="1"/>
</dbReference>
<evidence type="ECO:0000256" key="5">
    <source>
        <dbReference type="ARBA" id="ARBA00022563"/>
    </source>
</evidence>
<keyword evidence="5 9" id="KW-0554">One-carbon metabolism</keyword>
<comment type="caution">
    <text evidence="12">The sequence shown here is derived from an EMBL/GenBank/DDBJ whole genome shotgun (WGS) entry which is preliminary data.</text>
</comment>
<evidence type="ECO:0000259" key="11">
    <source>
        <dbReference type="PROSITE" id="PS51330"/>
    </source>
</evidence>
<comment type="catalytic activity">
    <reaction evidence="9">
        <text>(6S)-5,6,7,8-tetrahydrofolate + NADP(+) = 7,8-dihydrofolate + NADPH + H(+)</text>
        <dbReference type="Rhea" id="RHEA:15009"/>
        <dbReference type="ChEBI" id="CHEBI:15378"/>
        <dbReference type="ChEBI" id="CHEBI:57451"/>
        <dbReference type="ChEBI" id="CHEBI:57453"/>
        <dbReference type="ChEBI" id="CHEBI:57783"/>
        <dbReference type="ChEBI" id="CHEBI:58349"/>
        <dbReference type="EC" id="1.5.1.3"/>
    </reaction>
</comment>
<comment type="pathway">
    <text evidence="1 9">Cofactor biosynthesis; tetrahydrofolate biosynthesis; 5,6,7,8-tetrahydrofolate from 7,8-dihydrofolate: step 1/1.</text>
</comment>
<dbReference type="PRINTS" id="PR00070">
    <property type="entry name" value="DHFR"/>
</dbReference>
<reference evidence="12 13" key="1">
    <citation type="submission" date="2013-10" db="EMBL/GenBank/DDBJ databases">
        <authorList>
            <person name="Wang G."/>
            <person name="Zhuang W."/>
        </authorList>
    </citation>
    <scope>NUCLEOTIDE SEQUENCE [LARGE SCALE GENOMIC DNA]</scope>
    <source>
        <strain evidence="12 13">DSM 20118</strain>
    </source>
</reference>
<dbReference type="OrthoDB" id="9804315at2"/>
<dbReference type="SUPFAM" id="SSF53597">
    <property type="entry name" value="Dihydrofolate reductase-like"/>
    <property type="match status" value="1"/>
</dbReference>
<dbReference type="EMBL" id="AXNT01000040">
    <property type="protein sequence ID" value="KGM02652.1"/>
    <property type="molecule type" value="Genomic_DNA"/>
</dbReference>